<proteinExistence type="predicted"/>
<dbReference type="InterPro" id="IPR017853">
    <property type="entry name" value="GH"/>
</dbReference>
<dbReference type="SUPFAM" id="SSF51445">
    <property type="entry name" value="(Trans)glycosidases"/>
    <property type="match status" value="1"/>
</dbReference>
<evidence type="ECO:0000313" key="1">
    <source>
        <dbReference type="EMBL" id="OQE21890.1"/>
    </source>
</evidence>
<accession>A0A1V6T7J6</accession>
<reference evidence="2" key="1">
    <citation type="journal article" date="2017" name="Nat. Microbiol.">
        <title>Global analysis of biosynthetic gene clusters reveals vast potential of secondary metabolite production in Penicillium species.</title>
        <authorList>
            <person name="Nielsen J.C."/>
            <person name="Grijseels S."/>
            <person name="Prigent S."/>
            <person name="Ji B."/>
            <person name="Dainat J."/>
            <person name="Nielsen K.F."/>
            <person name="Frisvad J.C."/>
            <person name="Workman M."/>
            <person name="Nielsen J."/>
        </authorList>
    </citation>
    <scope>NUCLEOTIDE SEQUENCE [LARGE SCALE GENOMIC DNA]</scope>
    <source>
        <strain evidence="2">IBT 24891</strain>
    </source>
</reference>
<dbReference type="Proteomes" id="UP000191285">
    <property type="component" value="Unassembled WGS sequence"/>
</dbReference>
<organism evidence="1 2">
    <name type="scientific">Penicillium steckii</name>
    <dbReference type="NCBI Taxonomy" id="303698"/>
    <lineage>
        <taxon>Eukaryota</taxon>
        <taxon>Fungi</taxon>
        <taxon>Dikarya</taxon>
        <taxon>Ascomycota</taxon>
        <taxon>Pezizomycotina</taxon>
        <taxon>Eurotiomycetes</taxon>
        <taxon>Eurotiomycetidae</taxon>
        <taxon>Eurotiales</taxon>
        <taxon>Aspergillaceae</taxon>
        <taxon>Penicillium</taxon>
    </lineage>
</organism>
<dbReference type="OrthoDB" id="5229289at2759"/>
<keyword evidence="2" id="KW-1185">Reference proteome</keyword>
<evidence type="ECO:0000313" key="2">
    <source>
        <dbReference type="Proteomes" id="UP000191285"/>
    </source>
</evidence>
<evidence type="ECO:0008006" key="3">
    <source>
        <dbReference type="Google" id="ProtNLM"/>
    </source>
</evidence>
<protein>
    <recommendedName>
        <fullName evidence="3">Glycoside hydrolase family 5 domain-containing protein</fullName>
    </recommendedName>
</protein>
<gene>
    <name evidence="1" type="ORF">PENSTE_c011G09090</name>
</gene>
<sequence>MEADFVKGALGANYNEKLIWINHDELNRVNAKWIRGFIDMHLIDSQQMDQDPNLRSLFRAIDAGFHTILSLKWNYTNLDFPTPGSPEMAAELQVLARLLPLVMGKMDILVIGNEPFIEAKTNQKDERLNIFYENMALTIVEFRRKHESAMATRLYMGALNRLDLPAKRTPSIERFLRFIASRPEIDGVDLHPHMMTFDGHKSMLEYCLTRIRPDQTFLATEFTMVWHWKKHMIDTVSSYFCIKYGYPPSTKNYQIISMAMQSPWPFEQWKEYLTHEPWYMQFKDFISDAMQLYRSTGRLVVATYSFCPMRMRKPPLKQDDTPWMLNGVYAPSTVQPRADGSRYENFPWAEGFIRAQLGN</sequence>
<dbReference type="EMBL" id="MLKD01000011">
    <property type="protein sequence ID" value="OQE21890.1"/>
    <property type="molecule type" value="Genomic_DNA"/>
</dbReference>
<name>A0A1V6T7J6_9EURO</name>
<dbReference type="AlphaFoldDB" id="A0A1V6T7J6"/>
<comment type="caution">
    <text evidence="1">The sequence shown here is derived from an EMBL/GenBank/DDBJ whole genome shotgun (WGS) entry which is preliminary data.</text>
</comment>